<feature type="non-terminal residue" evidence="1">
    <location>
        <position position="137"/>
    </location>
</feature>
<evidence type="ECO:0000313" key="1">
    <source>
        <dbReference type="EMBL" id="KKK98462.1"/>
    </source>
</evidence>
<protein>
    <recommendedName>
        <fullName evidence="2">Peptidase M28</fullName>
    </recommendedName>
</protein>
<reference evidence="1" key="1">
    <citation type="journal article" date="2015" name="Nature">
        <title>Complex archaea that bridge the gap between prokaryotes and eukaryotes.</title>
        <authorList>
            <person name="Spang A."/>
            <person name="Saw J.H."/>
            <person name="Jorgensen S.L."/>
            <person name="Zaremba-Niedzwiedzka K."/>
            <person name="Martijn J."/>
            <person name="Lind A.E."/>
            <person name="van Eijk R."/>
            <person name="Schleper C."/>
            <person name="Guy L."/>
            <person name="Ettema T.J."/>
        </authorList>
    </citation>
    <scope>NUCLEOTIDE SEQUENCE</scope>
</reference>
<evidence type="ECO:0008006" key="2">
    <source>
        <dbReference type="Google" id="ProtNLM"/>
    </source>
</evidence>
<proteinExistence type="predicted"/>
<organism evidence="1">
    <name type="scientific">marine sediment metagenome</name>
    <dbReference type="NCBI Taxonomy" id="412755"/>
    <lineage>
        <taxon>unclassified sequences</taxon>
        <taxon>metagenomes</taxon>
        <taxon>ecological metagenomes</taxon>
    </lineage>
</organism>
<dbReference type="SUPFAM" id="SSF53187">
    <property type="entry name" value="Zn-dependent exopeptidases"/>
    <property type="match status" value="1"/>
</dbReference>
<accession>A0A0F8ZX27</accession>
<dbReference type="AlphaFoldDB" id="A0A0F8ZX27"/>
<dbReference type="Gene3D" id="3.40.630.10">
    <property type="entry name" value="Zn peptidases"/>
    <property type="match status" value="1"/>
</dbReference>
<sequence>MFEQQSHLLASCKPAILISTLFIATSTLAVEPDHQDQTKLHDIAASVSAKRIENDIQALVDFGTRHTLSDTKSTTRGIGAARRWIKAEFEKISAECGGCLEVLEVKDTISGEKRIPNPVEVVNIIAIQRGTDEPNRM</sequence>
<gene>
    <name evidence="1" type="ORF">LCGC14_2642500</name>
</gene>
<name>A0A0F8ZX27_9ZZZZ</name>
<dbReference type="EMBL" id="LAZR01045607">
    <property type="protein sequence ID" value="KKK98462.1"/>
    <property type="molecule type" value="Genomic_DNA"/>
</dbReference>
<comment type="caution">
    <text evidence="1">The sequence shown here is derived from an EMBL/GenBank/DDBJ whole genome shotgun (WGS) entry which is preliminary data.</text>
</comment>